<evidence type="ECO:0000256" key="2">
    <source>
        <dbReference type="ARBA" id="ARBA00022649"/>
    </source>
</evidence>
<dbReference type="Gene3D" id="3.30.2310.20">
    <property type="entry name" value="RelE-like"/>
    <property type="match status" value="1"/>
</dbReference>
<name>A0A0R1GQK0_9LACO</name>
<keyword evidence="2" id="KW-1277">Toxin-antitoxin system</keyword>
<comment type="caution">
    <text evidence="3">The sequence shown here is derived from an EMBL/GenBank/DDBJ whole genome shotgun (WGS) entry which is preliminary data.</text>
</comment>
<dbReference type="PANTHER" id="PTHR35601">
    <property type="entry name" value="TOXIN RELE"/>
    <property type="match status" value="1"/>
</dbReference>
<dbReference type="PANTHER" id="PTHR35601:SF1">
    <property type="entry name" value="TOXIN RELE"/>
    <property type="match status" value="1"/>
</dbReference>
<dbReference type="STRING" id="357278.IV61_GL000972"/>
<protein>
    <submittedName>
        <fullName evidence="3">Uncharacterized protein</fullName>
    </submittedName>
</protein>
<accession>A0A0R1GQK0</accession>
<comment type="similarity">
    <text evidence="1">Belongs to the RelE toxin family.</text>
</comment>
<gene>
    <name evidence="3" type="ORF">FD07_GL000907</name>
</gene>
<dbReference type="AlphaFoldDB" id="A0A0R1GQK0"/>
<dbReference type="Proteomes" id="UP000051176">
    <property type="component" value="Unassembled WGS sequence"/>
</dbReference>
<evidence type="ECO:0000313" key="3">
    <source>
        <dbReference type="EMBL" id="KRK36347.1"/>
    </source>
</evidence>
<sequence>MSYRLEFSHDAVKQLRKMDKHQAMIISRWLYADIDGIVDPTAKGKVLAANLAGLWRYRVGDYRIICELQADKLVVLTLSIGHRRDIYG</sequence>
<dbReference type="InterPro" id="IPR035093">
    <property type="entry name" value="RelE/ParE_toxin_dom_sf"/>
</dbReference>
<dbReference type="EMBL" id="AZCZ01000023">
    <property type="protein sequence ID" value="KRK36347.1"/>
    <property type="molecule type" value="Genomic_DNA"/>
</dbReference>
<dbReference type="SUPFAM" id="SSF143011">
    <property type="entry name" value="RelE-like"/>
    <property type="match status" value="1"/>
</dbReference>
<organism evidence="3 4">
    <name type="scientific">Levilactobacillus parabrevis ATCC 53295</name>
    <dbReference type="NCBI Taxonomy" id="1267003"/>
    <lineage>
        <taxon>Bacteria</taxon>
        <taxon>Bacillati</taxon>
        <taxon>Bacillota</taxon>
        <taxon>Bacilli</taxon>
        <taxon>Lactobacillales</taxon>
        <taxon>Lactobacillaceae</taxon>
        <taxon>Levilactobacillus</taxon>
    </lineage>
</organism>
<dbReference type="InterPro" id="IPR007712">
    <property type="entry name" value="RelE/ParE_toxin"/>
</dbReference>
<keyword evidence="4" id="KW-1185">Reference proteome</keyword>
<evidence type="ECO:0000256" key="1">
    <source>
        <dbReference type="ARBA" id="ARBA00006226"/>
    </source>
</evidence>
<dbReference type="Pfam" id="PF05016">
    <property type="entry name" value="ParE_toxin"/>
    <property type="match status" value="1"/>
</dbReference>
<proteinExistence type="inferred from homology"/>
<dbReference type="RefSeq" id="WP_020089648.1">
    <property type="nucleotide sequence ID" value="NZ_AZCZ01000023.1"/>
</dbReference>
<dbReference type="PATRIC" id="fig|1267003.4.peg.967"/>
<dbReference type="OrthoDB" id="9805098at2"/>
<evidence type="ECO:0000313" key="4">
    <source>
        <dbReference type="Proteomes" id="UP000051176"/>
    </source>
</evidence>
<reference evidence="3 4" key="1">
    <citation type="journal article" date="2015" name="Genome Announc.">
        <title>Expanding the biotechnology potential of lactobacilli through comparative genomics of 213 strains and associated genera.</title>
        <authorList>
            <person name="Sun Z."/>
            <person name="Harris H.M."/>
            <person name="McCann A."/>
            <person name="Guo C."/>
            <person name="Argimon S."/>
            <person name="Zhang W."/>
            <person name="Yang X."/>
            <person name="Jeffery I.B."/>
            <person name="Cooney J.C."/>
            <person name="Kagawa T.F."/>
            <person name="Liu W."/>
            <person name="Song Y."/>
            <person name="Salvetti E."/>
            <person name="Wrobel A."/>
            <person name="Rasinkangas P."/>
            <person name="Parkhill J."/>
            <person name="Rea M.C."/>
            <person name="O'Sullivan O."/>
            <person name="Ritari J."/>
            <person name="Douillard F.P."/>
            <person name="Paul Ross R."/>
            <person name="Yang R."/>
            <person name="Briner A.E."/>
            <person name="Felis G.E."/>
            <person name="de Vos W.M."/>
            <person name="Barrangou R."/>
            <person name="Klaenhammer T.R."/>
            <person name="Caufield P.W."/>
            <person name="Cui Y."/>
            <person name="Zhang H."/>
            <person name="O'Toole P.W."/>
        </authorList>
    </citation>
    <scope>NUCLEOTIDE SEQUENCE [LARGE SCALE GENOMIC DNA]</scope>
    <source>
        <strain evidence="3 4">ATCC 53295</strain>
    </source>
</reference>
<dbReference type="eggNOG" id="COG2026">
    <property type="taxonomic scope" value="Bacteria"/>
</dbReference>